<dbReference type="Pfam" id="PF20842">
    <property type="entry name" value="Rax2_2"/>
    <property type="match status" value="1"/>
</dbReference>
<dbReference type="eggNOG" id="ENOG502QQZD">
    <property type="taxonomic scope" value="Eukaryota"/>
</dbReference>
<proteinExistence type="predicted"/>
<feature type="compositionally biased region" description="Polar residues" evidence="1">
    <location>
        <begin position="212"/>
        <end position="222"/>
    </location>
</feature>
<feature type="region of interest" description="Disordered" evidence="1">
    <location>
        <begin position="188"/>
        <end position="222"/>
    </location>
</feature>
<feature type="region of interest" description="Disordered" evidence="1">
    <location>
        <begin position="257"/>
        <end position="312"/>
    </location>
</feature>
<dbReference type="GO" id="GO:1902929">
    <property type="term" value="C:plasma membrane of growing cell tip"/>
    <property type="evidence" value="ECO:0007669"/>
    <property type="project" value="TreeGrafter"/>
</dbReference>
<dbReference type="InterPro" id="IPR048266">
    <property type="entry name" value="Rax2-like_second"/>
</dbReference>
<sequence>MPLISTVSTSAASSSSCSWDLPSDVQLINLESITITAGSSTSSTEYSDPKNVIQVCNATATSESSSTWLLEDNTAGFWQASFDYNFQPSSVRLYNTHVDGRGTKTWTFSAIPVGSIANLSYTDPGIGDDAFCTSECPLSDNSSIAFQEFIFVNNVSVSTFRIDVSAWYGAGGGFDGIQVAGIGIPSSVSTQSPPAATSATSPTASTSAPLTHDNQGSTDTGLSSGAKAGIALGVVGAFLLLASLVYLTVRWQRLRLSQQEESSQGTDKPELHGVSRSEVHGHSMRPELPDEFARGVQLDSREKPVELSAERF</sequence>
<dbReference type="Proteomes" id="UP000030651">
    <property type="component" value="Unassembled WGS sequence"/>
</dbReference>
<dbReference type="EMBL" id="KI912116">
    <property type="protein sequence ID" value="ETS77208.1"/>
    <property type="molecule type" value="Genomic_DNA"/>
</dbReference>
<dbReference type="PANTHER" id="PTHR31778:SF2">
    <property type="entry name" value="BUD SITE SELECTION PROTEIN RAX2"/>
    <property type="match status" value="1"/>
</dbReference>
<name>W3WTM6_PESFW</name>
<gene>
    <name evidence="4" type="ORF">PFICI_11082</name>
</gene>
<feature type="transmembrane region" description="Helical" evidence="2">
    <location>
        <begin position="228"/>
        <end position="249"/>
    </location>
</feature>
<evidence type="ECO:0000259" key="3">
    <source>
        <dbReference type="Pfam" id="PF20842"/>
    </source>
</evidence>
<organism evidence="4 5">
    <name type="scientific">Pestalotiopsis fici (strain W106-1 / CGMCC3.15140)</name>
    <dbReference type="NCBI Taxonomy" id="1229662"/>
    <lineage>
        <taxon>Eukaryota</taxon>
        <taxon>Fungi</taxon>
        <taxon>Dikarya</taxon>
        <taxon>Ascomycota</taxon>
        <taxon>Pezizomycotina</taxon>
        <taxon>Sordariomycetes</taxon>
        <taxon>Xylariomycetidae</taxon>
        <taxon>Amphisphaeriales</taxon>
        <taxon>Sporocadaceae</taxon>
        <taxon>Pestalotiopsis</taxon>
    </lineage>
</organism>
<dbReference type="KEGG" id="pfy:PFICI_11082"/>
<evidence type="ECO:0000256" key="2">
    <source>
        <dbReference type="SAM" id="Phobius"/>
    </source>
</evidence>
<evidence type="ECO:0000256" key="1">
    <source>
        <dbReference type="SAM" id="MobiDB-lite"/>
    </source>
</evidence>
<feature type="compositionally biased region" description="Low complexity" evidence="1">
    <location>
        <begin position="188"/>
        <end position="209"/>
    </location>
</feature>
<feature type="compositionally biased region" description="Basic and acidic residues" evidence="1">
    <location>
        <begin position="267"/>
        <end position="312"/>
    </location>
</feature>
<dbReference type="STRING" id="1229662.W3WTM6"/>
<dbReference type="HOGENOM" id="CLU_891683_0_0_1"/>
<dbReference type="AlphaFoldDB" id="W3WTM6"/>
<dbReference type="InParanoid" id="W3WTM6"/>
<evidence type="ECO:0000313" key="4">
    <source>
        <dbReference type="EMBL" id="ETS77208.1"/>
    </source>
</evidence>
<keyword evidence="2" id="KW-1133">Transmembrane helix</keyword>
<dbReference type="RefSeq" id="XP_007837854.1">
    <property type="nucleotide sequence ID" value="XM_007839663.1"/>
</dbReference>
<accession>W3WTM6</accession>
<evidence type="ECO:0000313" key="5">
    <source>
        <dbReference type="Proteomes" id="UP000030651"/>
    </source>
</evidence>
<keyword evidence="2" id="KW-0812">Transmembrane</keyword>
<keyword evidence="2" id="KW-0472">Membrane</keyword>
<dbReference type="PANTHER" id="PTHR31778">
    <property type="entry name" value="BUD SITE SELECTION PROTEIN RAX2"/>
    <property type="match status" value="1"/>
</dbReference>
<keyword evidence="5" id="KW-1185">Reference proteome</keyword>
<feature type="domain" description="Rax2-like second" evidence="3">
    <location>
        <begin position="24"/>
        <end position="174"/>
    </location>
</feature>
<reference evidence="5" key="1">
    <citation type="journal article" date="2015" name="BMC Genomics">
        <title>Genomic and transcriptomic analysis of the endophytic fungus Pestalotiopsis fici reveals its lifestyle and high potential for synthesis of natural products.</title>
        <authorList>
            <person name="Wang X."/>
            <person name="Zhang X."/>
            <person name="Liu L."/>
            <person name="Xiang M."/>
            <person name="Wang W."/>
            <person name="Sun X."/>
            <person name="Che Y."/>
            <person name="Guo L."/>
            <person name="Liu G."/>
            <person name="Guo L."/>
            <person name="Wang C."/>
            <person name="Yin W.B."/>
            <person name="Stadler M."/>
            <person name="Zhang X."/>
            <person name="Liu X."/>
        </authorList>
    </citation>
    <scope>NUCLEOTIDE SEQUENCE [LARGE SCALE GENOMIC DNA]</scope>
    <source>
        <strain evidence="5">W106-1 / CGMCC3.15140</strain>
    </source>
</reference>
<dbReference type="GeneID" id="19276095"/>
<dbReference type="OrthoDB" id="2503993at2759"/>
<protein>
    <recommendedName>
        <fullName evidence="3">Rax2-like second domain-containing protein</fullName>
    </recommendedName>
</protein>
<feature type="compositionally biased region" description="Polar residues" evidence="1">
    <location>
        <begin position="257"/>
        <end position="266"/>
    </location>
</feature>